<dbReference type="EMBL" id="QQAV01000003">
    <property type="protein sequence ID" value="RDI26055.1"/>
    <property type="molecule type" value="Genomic_DNA"/>
</dbReference>
<feature type="transmembrane region" description="Helical" evidence="1">
    <location>
        <begin position="172"/>
        <end position="190"/>
    </location>
</feature>
<evidence type="ECO:0000259" key="2">
    <source>
        <dbReference type="SMART" id="SM00014"/>
    </source>
</evidence>
<feature type="domain" description="Phosphatidic acid phosphatase type 2/haloperoxidase" evidence="2">
    <location>
        <begin position="73"/>
        <end position="187"/>
    </location>
</feature>
<name>A0A370FH26_9BURK</name>
<feature type="transmembrane region" description="Helical" evidence="1">
    <location>
        <begin position="116"/>
        <end position="137"/>
    </location>
</feature>
<feature type="transmembrane region" description="Helical" evidence="1">
    <location>
        <begin position="74"/>
        <end position="96"/>
    </location>
</feature>
<accession>A0A370FH26</accession>
<comment type="caution">
    <text evidence="3">The sequence shown here is derived from an EMBL/GenBank/DDBJ whole genome shotgun (WGS) entry which is preliminary data.</text>
</comment>
<dbReference type="InterPro" id="IPR000326">
    <property type="entry name" value="PAP2/HPO"/>
</dbReference>
<sequence>MRRLSFAVAALLLGALLLRLTEADLPLFRGLNALAAALPDTLWSGLSVLGLGLSIGLVGLALSPGRERGAMRLINALMWAFPLGGLLSHVPKRVFVQLRPPGVLPPEQLHVIGDPLVHLAMPSGHALAAFAFVWVLLHTRQCTAAQRALLWGTAAAVGLSRIAVGAHWPSDVLAGAALGLVAAALSLRAAQRWDLSGLLTRRRAQAGMALVQVGAGLAMLWTTTGYPLGAPLQWALGLAGVAGGLLRLRWVAVPAVSGRRSGWMAERAG</sequence>
<dbReference type="InterPro" id="IPR036938">
    <property type="entry name" value="PAP2/HPO_sf"/>
</dbReference>
<feature type="transmembrane region" description="Helical" evidence="1">
    <location>
        <begin position="42"/>
        <end position="62"/>
    </location>
</feature>
<keyword evidence="1" id="KW-0472">Membrane</keyword>
<feature type="transmembrane region" description="Helical" evidence="1">
    <location>
        <begin position="234"/>
        <end position="252"/>
    </location>
</feature>
<keyword evidence="4" id="KW-1185">Reference proteome</keyword>
<dbReference type="Gene3D" id="1.20.144.10">
    <property type="entry name" value="Phosphatidic acid phosphatase type 2/haloperoxidase"/>
    <property type="match status" value="1"/>
</dbReference>
<reference evidence="3 4" key="1">
    <citation type="submission" date="2018-07" db="EMBL/GenBank/DDBJ databases">
        <title>Genomic Encyclopedia of Type Strains, Phase IV (KMG-IV): sequencing the most valuable type-strain genomes for metagenomic binning, comparative biology and taxonomic classification.</title>
        <authorList>
            <person name="Goeker M."/>
        </authorList>
    </citation>
    <scope>NUCLEOTIDE SEQUENCE [LARGE SCALE GENOMIC DNA]</scope>
    <source>
        <strain evidence="3 4">DSM 21352</strain>
    </source>
</reference>
<proteinExistence type="predicted"/>
<protein>
    <submittedName>
        <fullName evidence="3">Undecaprenyl-diphosphatase</fullName>
    </submittedName>
</protein>
<evidence type="ECO:0000313" key="4">
    <source>
        <dbReference type="Proteomes" id="UP000255265"/>
    </source>
</evidence>
<dbReference type="AlphaFoldDB" id="A0A370FH26"/>
<dbReference type="Pfam" id="PF01569">
    <property type="entry name" value="PAP2"/>
    <property type="match status" value="1"/>
</dbReference>
<feature type="transmembrane region" description="Helical" evidence="1">
    <location>
        <begin position="210"/>
        <end position="228"/>
    </location>
</feature>
<organism evidence="3 4">
    <name type="scientific">Pseudacidovorax intermedius</name>
    <dbReference type="NCBI Taxonomy" id="433924"/>
    <lineage>
        <taxon>Bacteria</taxon>
        <taxon>Pseudomonadati</taxon>
        <taxon>Pseudomonadota</taxon>
        <taxon>Betaproteobacteria</taxon>
        <taxon>Burkholderiales</taxon>
        <taxon>Comamonadaceae</taxon>
        <taxon>Pseudacidovorax</taxon>
    </lineage>
</organism>
<keyword evidence="1" id="KW-0812">Transmembrane</keyword>
<dbReference type="Proteomes" id="UP000255265">
    <property type="component" value="Unassembled WGS sequence"/>
</dbReference>
<dbReference type="PANTHER" id="PTHR14969">
    <property type="entry name" value="SPHINGOSINE-1-PHOSPHATE PHOSPHOHYDROLASE"/>
    <property type="match status" value="1"/>
</dbReference>
<dbReference type="SMART" id="SM00014">
    <property type="entry name" value="acidPPc"/>
    <property type="match status" value="1"/>
</dbReference>
<dbReference type="SUPFAM" id="SSF48317">
    <property type="entry name" value="Acid phosphatase/Vanadium-dependent haloperoxidase"/>
    <property type="match status" value="1"/>
</dbReference>
<evidence type="ECO:0000256" key="1">
    <source>
        <dbReference type="SAM" id="Phobius"/>
    </source>
</evidence>
<keyword evidence="1" id="KW-1133">Transmembrane helix</keyword>
<dbReference type="PANTHER" id="PTHR14969:SF13">
    <property type="entry name" value="AT30094P"/>
    <property type="match status" value="1"/>
</dbReference>
<gene>
    <name evidence="3" type="ORF">DFR41_103211</name>
</gene>
<feature type="transmembrane region" description="Helical" evidence="1">
    <location>
        <begin position="149"/>
        <end position="166"/>
    </location>
</feature>
<evidence type="ECO:0000313" key="3">
    <source>
        <dbReference type="EMBL" id="RDI26055.1"/>
    </source>
</evidence>
<dbReference type="CDD" id="cd01610">
    <property type="entry name" value="PAP2_like"/>
    <property type="match status" value="1"/>
</dbReference>